<dbReference type="Proteomes" id="UP000000603">
    <property type="component" value="Chromosome"/>
</dbReference>
<dbReference type="HOGENOM" id="CLU_006384_0_0_11"/>
<dbReference type="GO" id="GO:0003942">
    <property type="term" value="F:N-acetyl-gamma-glutamyl-phosphate reductase activity"/>
    <property type="evidence" value="ECO:0007669"/>
    <property type="project" value="UniProtKB-UniRule"/>
</dbReference>
<comment type="catalytic activity">
    <reaction evidence="5">
        <text>N-acetyl-L-glutamate 5-semialdehyde + phosphate + NADP(+) = N-acetyl-L-glutamyl 5-phosphate + NADPH + H(+)</text>
        <dbReference type="Rhea" id="RHEA:21588"/>
        <dbReference type="ChEBI" id="CHEBI:15378"/>
        <dbReference type="ChEBI" id="CHEBI:29123"/>
        <dbReference type="ChEBI" id="CHEBI:43474"/>
        <dbReference type="ChEBI" id="CHEBI:57783"/>
        <dbReference type="ChEBI" id="CHEBI:57936"/>
        <dbReference type="ChEBI" id="CHEBI:58349"/>
        <dbReference type="EC" id="1.2.1.38"/>
    </reaction>
</comment>
<dbReference type="Gene3D" id="3.40.50.720">
    <property type="entry name" value="NAD(P)-binding Rossmann-like Domain"/>
    <property type="match status" value="1"/>
</dbReference>
<dbReference type="AlphaFoldDB" id="Q6A812"/>
<dbReference type="Pfam" id="PF22698">
    <property type="entry name" value="Semialdhyde_dhC_1"/>
    <property type="match status" value="1"/>
</dbReference>
<accession>Q6A812</accession>
<dbReference type="InterPro" id="IPR000706">
    <property type="entry name" value="AGPR_type-1"/>
</dbReference>
<dbReference type="EnsemblBacteria" id="AAT83103">
    <property type="protein sequence ID" value="AAT83103"/>
    <property type="gene ID" value="PPA1350"/>
</dbReference>
<dbReference type="GO" id="GO:0051287">
    <property type="term" value="F:NAD binding"/>
    <property type="evidence" value="ECO:0007669"/>
    <property type="project" value="InterPro"/>
</dbReference>
<dbReference type="InterPro" id="IPR050085">
    <property type="entry name" value="AGPR"/>
</dbReference>
<dbReference type="KEGG" id="pac:PPA1350"/>
<reference evidence="7 8" key="1">
    <citation type="journal article" date="2004" name="Science">
        <title>The complete genome sequence of Propionibacterium acnes, a commensal of human skin.</title>
        <authorList>
            <person name="Bruggemann H."/>
            <person name="Henne A."/>
            <person name="Hoster F."/>
            <person name="Liesegang H."/>
            <person name="Wiezer A."/>
            <person name="Strittmatter A."/>
            <person name="Hujer S."/>
            <person name="Durre P."/>
            <person name="Gottschalk G."/>
        </authorList>
    </citation>
    <scope>NUCLEOTIDE SEQUENCE [LARGE SCALE GENOMIC DNA]</scope>
    <source>
        <strain evidence="8">DSM 16379 / KPA171202</strain>
    </source>
</reference>
<protein>
    <recommendedName>
        <fullName evidence="5">N-acetyl-gamma-glutamyl-phosphate reductase</fullName>
        <shortName evidence="5">AGPR</shortName>
        <ecNumber evidence="5">1.2.1.38</ecNumber>
    </recommendedName>
    <alternativeName>
        <fullName evidence="5">N-acetyl-glutamate semialdehyde dehydrogenase</fullName>
        <shortName evidence="5">NAGSA dehydrogenase</shortName>
    </alternativeName>
</protein>
<dbReference type="GO" id="GO:0006526">
    <property type="term" value="P:L-arginine biosynthetic process"/>
    <property type="evidence" value="ECO:0007669"/>
    <property type="project" value="UniProtKB-UniRule"/>
</dbReference>
<dbReference type="eggNOG" id="COG0002">
    <property type="taxonomic scope" value="Bacteria"/>
</dbReference>
<comment type="subcellular location">
    <subcellularLocation>
        <location evidence="5">Cytoplasm</location>
    </subcellularLocation>
</comment>
<dbReference type="GO" id="GO:0070401">
    <property type="term" value="F:NADP+ binding"/>
    <property type="evidence" value="ECO:0007669"/>
    <property type="project" value="InterPro"/>
</dbReference>
<dbReference type="SUPFAM" id="SSF51735">
    <property type="entry name" value="NAD(P)-binding Rossmann-fold domains"/>
    <property type="match status" value="1"/>
</dbReference>
<keyword evidence="5" id="KW-0963">Cytoplasm</keyword>
<dbReference type="InterPro" id="IPR000534">
    <property type="entry name" value="Semialdehyde_DH_NAD-bd"/>
</dbReference>
<dbReference type="SMART" id="SM00859">
    <property type="entry name" value="Semialdhyde_dh"/>
    <property type="match status" value="1"/>
</dbReference>
<comment type="pathway">
    <text evidence="5">Amino-acid biosynthesis; L-arginine biosynthesis; N(2)-acetyl-L-ornithine from L-glutamate: step 3/4.</text>
</comment>
<evidence type="ECO:0000313" key="8">
    <source>
        <dbReference type="Proteomes" id="UP000000603"/>
    </source>
</evidence>
<evidence type="ECO:0000256" key="4">
    <source>
        <dbReference type="ARBA" id="ARBA00023002"/>
    </source>
</evidence>
<dbReference type="SUPFAM" id="SSF55347">
    <property type="entry name" value="Glyceraldehyde-3-phosphate dehydrogenase-like, C-terminal domain"/>
    <property type="match status" value="1"/>
</dbReference>
<dbReference type="PANTHER" id="PTHR32338:SF10">
    <property type="entry name" value="N-ACETYL-GAMMA-GLUTAMYL-PHOSPHATE REDUCTASE, CHLOROPLASTIC-RELATED"/>
    <property type="match status" value="1"/>
</dbReference>
<name>Q6A812_CUTAK</name>
<dbReference type="NCBIfam" id="TIGR01850">
    <property type="entry name" value="argC"/>
    <property type="match status" value="1"/>
</dbReference>
<dbReference type="CDD" id="cd24148">
    <property type="entry name" value="AGPR_1_actinobacAGPR_like"/>
    <property type="match status" value="1"/>
</dbReference>
<dbReference type="PANTHER" id="PTHR32338">
    <property type="entry name" value="N-ACETYL-GAMMA-GLUTAMYL-PHOSPHATE REDUCTASE, CHLOROPLASTIC-RELATED-RELATED"/>
    <property type="match status" value="1"/>
</dbReference>
<proteinExistence type="inferred from homology"/>
<comment type="function">
    <text evidence="5">Catalyzes the NADPH-dependent reduction of N-acetyl-5-glutamyl phosphate to yield N-acetyl-L-glutamate 5-semialdehyde.</text>
</comment>
<dbReference type="Pfam" id="PF01118">
    <property type="entry name" value="Semialdhyde_dh"/>
    <property type="match status" value="1"/>
</dbReference>
<feature type="active site" evidence="5">
    <location>
        <position position="183"/>
    </location>
</feature>
<keyword evidence="2 5" id="KW-0028">Amino-acid biosynthesis</keyword>
<dbReference type="EC" id="1.2.1.38" evidence="5"/>
<organism evidence="7 8">
    <name type="scientific">Cutibacterium acnes (strain DSM 16379 / KPA171202)</name>
    <name type="common">Propionibacterium acnes</name>
    <dbReference type="NCBI Taxonomy" id="267747"/>
    <lineage>
        <taxon>Bacteria</taxon>
        <taxon>Bacillati</taxon>
        <taxon>Actinomycetota</taxon>
        <taxon>Actinomycetes</taxon>
        <taxon>Propionibacteriales</taxon>
        <taxon>Propionibacteriaceae</taxon>
        <taxon>Cutibacterium</taxon>
    </lineage>
</organism>
<keyword evidence="4 5" id="KW-0560">Oxidoreductase</keyword>
<sequence>MRGGRSRSHCESGLVSWAIECINMHMSAKGFTVAVAGASGYAGAEVVRLLSGHPAFTMGDLAAHSQAGLPLAHVMPHLVGVAKERTLSEIDVERLASHDAVVLALPHGASGQIVQELVKMNPDLVIVDAGADFRLLSASDWQRWYGSDHAGTWTYGLPELPRAEGGSQRDMLSGATRIAAPGCNASAVALGLAPLVGLVDISQSTATLIVGTSGAGKSSRPDLTFSRMSGGAHPYSVGNAHRHIPEILQSLRMAGAEKPHLSVSAVLVPMTRGILAVCTAPSQASSDDLLARLREVYGDEPLIHVTNAYPDTHDVVGSAMTHINAVGDPDNGLATIVVALDNLVKGTAGAVIQCLNVAFGLPETTGLPLIGLNP</sequence>
<dbReference type="HAMAP" id="MF_00150">
    <property type="entry name" value="ArgC_type1"/>
    <property type="match status" value="1"/>
</dbReference>
<evidence type="ECO:0000259" key="6">
    <source>
        <dbReference type="SMART" id="SM00859"/>
    </source>
</evidence>
<dbReference type="InterPro" id="IPR058924">
    <property type="entry name" value="AGPR_dimerisation_dom"/>
</dbReference>
<evidence type="ECO:0000256" key="3">
    <source>
        <dbReference type="ARBA" id="ARBA00022857"/>
    </source>
</evidence>
<keyword evidence="3 5" id="KW-0521">NADP</keyword>
<feature type="domain" description="Semialdehyde dehydrogenase NAD-binding" evidence="6">
    <location>
        <begin position="32"/>
        <end position="168"/>
    </location>
</feature>
<evidence type="ECO:0000256" key="5">
    <source>
        <dbReference type="HAMAP-Rule" id="MF_00150"/>
    </source>
</evidence>
<dbReference type="GO" id="GO:0005737">
    <property type="term" value="C:cytoplasm"/>
    <property type="evidence" value="ECO:0007669"/>
    <property type="project" value="UniProtKB-SubCell"/>
</dbReference>
<evidence type="ECO:0000256" key="2">
    <source>
        <dbReference type="ARBA" id="ARBA00022605"/>
    </source>
</evidence>
<dbReference type="InterPro" id="IPR036291">
    <property type="entry name" value="NAD(P)-bd_dom_sf"/>
</dbReference>
<evidence type="ECO:0000256" key="1">
    <source>
        <dbReference type="ARBA" id="ARBA00022571"/>
    </source>
</evidence>
<keyword evidence="1 5" id="KW-0055">Arginine biosynthesis</keyword>
<dbReference type="Gene3D" id="3.30.360.10">
    <property type="entry name" value="Dihydrodipicolinate Reductase, domain 2"/>
    <property type="match status" value="1"/>
</dbReference>
<comment type="similarity">
    <text evidence="5">Belongs to the NAGSA dehydrogenase family. Type 1 subfamily.</text>
</comment>
<dbReference type="EMBL" id="AE017283">
    <property type="protein sequence ID" value="AAT83103.1"/>
    <property type="molecule type" value="Genomic_DNA"/>
</dbReference>
<dbReference type="UniPathway" id="UPA00068">
    <property type="reaction ID" value="UER00108"/>
</dbReference>
<evidence type="ECO:0000313" key="7">
    <source>
        <dbReference type="EMBL" id="AAT83103.1"/>
    </source>
</evidence>
<gene>
    <name evidence="5" type="primary">argC</name>
    <name evidence="7" type="ordered locus">PPA1350</name>
</gene>